<comment type="similarity">
    <text evidence="1">Belongs to the poly(ADP-ribose) glycohydrolase family.</text>
</comment>
<dbReference type="GO" id="GO:0009225">
    <property type="term" value="P:nucleotide-sugar metabolic process"/>
    <property type="evidence" value="ECO:0007669"/>
    <property type="project" value="TreeGrafter"/>
</dbReference>
<dbReference type="GO" id="GO:0005975">
    <property type="term" value="P:carbohydrate metabolic process"/>
    <property type="evidence" value="ECO:0007669"/>
    <property type="project" value="InterPro"/>
</dbReference>
<feature type="compositionally biased region" description="Basic and acidic residues" evidence="6">
    <location>
        <begin position="686"/>
        <end position="698"/>
    </location>
</feature>
<dbReference type="InterPro" id="IPR046372">
    <property type="entry name" value="PARG_cat_C"/>
</dbReference>
<dbReference type="EC" id="3.2.1.143" evidence="2"/>
<feature type="compositionally biased region" description="Low complexity" evidence="6">
    <location>
        <begin position="676"/>
        <end position="685"/>
    </location>
</feature>
<keyword evidence="3" id="KW-0378">Hydrolase</keyword>
<dbReference type="PANTHER" id="PTHR12837:SF15">
    <property type="entry name" value="POLY(ADP-RIBOSE) GLYCOHYDROLASE"/>
    <property type="match status" value="1"/>
</dbReference>
<evidence type="ECO:0000259" key="8">
    <source>
        <dbReference type="Pfam" id="PF20811"/>
    </source>
</evidence>
<accession>A0AAJ7EL40</accession>
<evidence type="ECO:0000256" key="1">
    <source>
        <dbReference type="ARBA" id="ARBA00009545"/>
    </source>
</evidence>
<dbReference type="GO" id="GO:0006282">
    <property type="term" value="P:regulation of DNA repair"/>
    <property type="evidence" value="ECO:0007669"/>
    <property type="project" value="InterPro"/>
</dbReference>
<evidence type="ECO:0000256" key="5">
    <source>
        <dbReference type="PIRSR" id="PIRSR607724-2"/>
    </source>
</evidence>
<gene>
    <name evidence="9" type="primary">LOC106127839</name>
</gene>
<evidence type="ECO:0000256" key="2">
    <source>
        <dbReference type="ARBA" id="ARBA00012255"/>
    </source>
</evidence>
<dbReference type="KEGG" id="pxu:106127839"/>
<dbReference type="InterPro" id="IPR007724">
    <property type="entry name" value="Poly_GlycHdrlase"/>
</dbReference>
<sequence>MLFMFPVLFYNHIIEFSLKKFFQPIIRSLKMSSGNYWKGAPLSMLYGSESPWDNPGFPPVQPGHNHAVLYHIPSNGVLADDRPPKPQVGQDKWDQHHVRLPCSKHSLYPVTDDKGETRLRKRWAIIVDTLKKPIRNSHELADAILAYNTKFKNRWKFRALHKLFNECLEEEESQSFFDVTLPEIVKLVLDLPKLIQAPIPLLKQHKNMSISLSQQQISSLLANAFFCTFPRRNSMKPDSEYSSYPFINFNTLYETSGSDDVIEKLKCICHYFRRVYTEVPCGVVTYSRRSVPPRALPRWRDSTKSLALPLHLNPVDTIEDADGLIQVDFANKYLGGGVLGHGCVQEEIRFVICPELMASMLFTELLRPNEAVMIIGGERYSRYAGYGHTFEWAGPWAERAPRDCSARRRQALLAIDALLYDCARHEFRKEAITRELNKAWVGFSFYTSENTEGMEYPGVATGNWGCGAFGGSAHLKSLLQLMACAQAQRPMAYYTFRDNKLADDIHAIYTQLVNYNVTVGQLYQILLDFCEEGLPPSRLHRYIVQQLTGVAATPTATPSATPTTTPTVTDSTESETRDDLYMSDSVVTECFNSPFVFHMNTQEKLLEDQQADTNKNLEKPKQTSDDKMDTDDKTPSDNKMAANSSDLTSRLFQEMEKLDEGSGSLNFSRPHTLPLSQSSQSASGDADTKRSSMDLSMDVKKKISKKITDYFSKKSI</sequence>
<dbReference type="GO" id="GO:0004649">
    <property type="term" value="F:poly(ADP-ribose) glycohydrolase activity"/>
    <property type="evidence" value="ECO:0007669"/>
    <property type="project" value="UniProtKB-EC"/>
</dbReference>
<dbReference type="PANTHER" id="PTHR12837">
    <property type="entry name" value="POLY ADP-RIBOSE GLYCOHYDROLASE"/>
    <property type="match status" value="1"/>
</dbReference>
<evidence type="ECO:0000259" key="7">
    <source>
        <dbReference type="Pfam" id="PF05028"/>
    </source>
</evidence>
<organism evidence="9">
    <name type="scientific">Papilio xuthus</name>
    <name type="common">Asian swallowtail butterfly</name>
    <dbReference type="NCBI Taxonomy" id="66420"/>
    <lineage>
        <taxon>Eukaryota</taxon>
        <taxon>Metazoa</taxon>
        <taxon>Ecdysozoa</taxon>
        <taxon>Arthropoda</taxon>
        <taxon>Hexapoda</taxon>
        <taxon>Insecta</taxon>
        <taxon>Pterygota</taxon>
        <taxon>Neoptera</taxon>
        <taxon>Endopterygota</taxon>
        <taxon>Lepidoptera</taxon>
        <taxon>Glossata</taxon>
        <taxon>Ditrysia</taxon>
        <taxon>Papilionoidea</taxon>
        <taxon>Papilionidae</taxon>
        <taxon>Papilioninae</taxon>
        <taxon>Papilio</taxon>
    </lineage>
</organism>
<dbReference type="AlphaFoldDB" id="A0AAJ7EL40"/>
<feature type="domain" description="PARG catalytic Macro" evidence="7">
    <location>
        <begin position="297"/>
        <end position="502"/>
    </location>
</feature>
<protein>
    <recommendedName>
        <fullName evidence="2">poly(ADP-ribose) glycohydrolase</fullName>
        <ecNumber evidence="2">3.2.1.143</ecNumber>
    </recommendedName>
</protein>
<evidence type="ECO:0000256" key="3">
    <source>
        <dbReference type="ARBA" id="ARBA00022801"/>
    </source>
</evidence>
<dbReference type="GO" id="GO:0005737">
    <property type="term" value="C:cytoplasm"/>
    <property type="evidence" value="ECO:0007669"/>
    <property type="project" value="TreeGrafter"/>
</dbReference>
<dbReference type="InterPro" id="IPR048362">
    <property type="entry name" value="PARG_helical"/>
</dbReference>
<evidence type="ECO:0000313" key="9">
    <source>
        <dbReference type="RefSeq" id="XP_013181573.1"/>
    </source>
</evidence>
<feature type="compositionally biased region" description="Low complexity" evidence="6">
    <location>
        <begin position="553"/>
        <end position="571"/>
    </location>
</feature>
<feature type="active site" evidence="4">
    <location>
        <position position="328"/>
    </location>
</feature>
<dbReference type="Proteomes" id="UP000694872">
    <property type="component" value="Unplaced"/>
</dbReference>
<feature type="region of interest" description="Disordered" evidence="6">
    <location>
        <begin position="613"/>
        <end position="698"/>
    </location>
</feature>
<reference evidence="9" key="1">
    <citation type="submission" date="2025-08" db="UniProtKB">
        <authorList>
            <consortium name="RefSeq"/>
        </authorList>
    </citation>
    <scope>IDENTIFICATION</scope>
</reference>
<proteinExistence type="inferred from homology"/>
<feature type="compositionally biased region" description="Polar residues" evidence="6">
    <location>
        <begin position="641"/>
        <end position="651"/>
    </location>
</feature>
<feature type="compositionally biased region" description="Basic and acidic residues" evidence="6">
    <location>
        <begin position="615"/>
        <end position="636"/>
    </location>
</feature>
<evidence type="ECO:0000256" key="4">
    <source>
        <dbReference type="PIRSR" id="PIRSR607724-1"/>
    </source>
</evidence>
<name>A0AAJ7EL40_PAPXU</name>
<dbReference type="CTD" id="8505"/>
<dbReference type="Pfam" id="PF05028">
    <property type="entry name" value="PARG_cat_C"/>
    <property type="match status" value="1"/>
</dbReference>
<dbReference type="Pfam" id="PF20811">
    <property type="entry name" value="PARG_cat_N"/>
    <property type="match status" value="1"/>
</dbReference>
<feature type="binding site" evidence="5">
    <location>
        <position position="386"/>
    </location>
    <ligand>
        <name>substrate</name>
    </ligand>
</feature>
<feature type="active site" evidence="4">
    <location>
        <position position="347"/>
    </location>
</feature>
<dbReference type="GeneID" id="106127839"/>
<feature type="binding site" evidence="5">
    <location>
        <position position="345"/>
    </location>
    <ligand>
        <name>substrate</name>
    </ligand>
</feature>
<feature type="domain" description="PARG helical" evidence="8">
    <location>
        <begin position="168"/>
        <end position="288"/>
    </location>
</feature>
<feature type="region of interest" description="Disordered" evidence="6">
    <location>
        <begin position="553"/>
        <end position="577"/>
    </location>
</feature>
<dbReference type="RefSeq" id="XP_013181573.1">
    <property type="nucleotide sequence ID" value="XM_013326119.1"/>
</dbReference>
<dbReference type="GO" id="GO:1990966">
    <property type="term" value="P:ATP generation from poly-ADP-D-ribose"/>
    <property type="evidence" value="ECO:0007669"/>
    <property type="project" value="TreeGrafter"/>
</dbReference>
<dbReference type="GO" id="GO:0005634">
    <property type="term" value="C:nucleus"/>
    <property type="evidence" value="ECO:0007669"/>
    <property type="project" value="TreeGrafter"/>
</dbReference>
<evidence type="ECO:0000256" key="6">
    <source>
        <dbReference type="SAM" id="MobiDB-lite"/>
    </source>
</evidence>
<feature type="binding site" evidence="5">
    <location>
        <position position="331"/>
    </location>
    <ligand>
        <name>substrate</name>
    </ligand>
</feature>
<feature type="active site" evidence="4">
    <location>
        <position position="346"/>
    </location>
</feature>